<feature type="coiled-coil region" evidence="1">
    <location>
        <begin position="67"/>
        <end position="143"/>
    </location>
</feature>
<dbReference type="EMBL" id="JAQQWK010000002">
    <property type="protein sequence ID" value="KAK8052421.1"/>
    <property type="molecule type" value="Genomic_DNA"/>
</dbReference>
<feature type="transmembrane region" description="Helical" evidence="2">
    <location>
        <begin position="7"/>
        <end position="26"/>
    </location>
</feature>
<keyword evidence="4" id="KW-1185">Reference proteome</keyword>
<name>A0ABR1U0J4_9PEZI</name>
<evidence type="ECO:0000313" key="3">
    <source>
        <dbReference type="EMBL" id="KAK8052421.1"/>
    </source>
</evidence>
<proteinExistence type="predicted"/>
<keyword evidence="1" id="KW-0175">Coiled coil</keyword>
<dbReference type="Gene3D" id="1.20.5.1700">
    <property type="match status" value="1"/>
</dbReference>
<keyword evidence="2" id="KW-0472">Membrane</keyword>
<keyword evidence="2" id="KW-1133">Transmembrane helix</keyword>
<comment type="caution">
    <text evidence="3">The sequence shown here is derived from an EMBL/GenBank/DDBJ whole genome shotgun (WGS) entry which is preliminary data.</text>
</comment>
<evidence type="ECO:0000256" key="1">
    <source>
        <dbReference type="SAM" id="Coils"/>
    </source>
</evidence>
<organism evidence="3 4">
    <name type="scientific">Apiospora rasikravindrae</name>
    <dbReference type="NCBI Taxonomy" id="990691"/>
    <lineage>
        <taxon>Eukaryota</taxon>
        <taxon>Fungi</taxon>
        <taxon>Dikarya</taxon>
        <taxon>Ascomycota</taxon>
        <taxon>Pezizomycotina</taxon>
        <taxon>Sordariomycetes</taxon>
        <taxon>Xylariomycetidae</taxon>
        <taxon>Amphisphaeriales</taxon>
        <taxon>Apiosporaceae</taxon>
        <taxon>Apiospora</taxon>
    </lineage>
</organism>
<keyword evidence="2" id="KW-0812">Transmembrane</keyword>
<accession>A0ABR1U0J4</accession>
<evidence type="ECO:0000313" key="4">
    <source>
        <dbReference type="Proteomes" id="UP001444661"/>
    </source>
</evidence>
<reference evidence="3 4" key="1">
    <citation type="submission" date="2023-01" db="EMBL/GenBank/DDBJ databases">
        <title>Analysis of 21 Apiospora genomes using comparative genomics revels a genus with tremendous synthesis potential of carbohydrate active enzymes and secondary metabolites.</title>
        <authorList>
            <person name="Sorensen T."/>
        </authorList>
    </citation>
    <scope>NUCLEOTIDE SEQUENCE [LARGE SCALE GENOMIC DNA]</scope>
    <source>
        <strain evidence="3 4">CBS 33761</strain>
    </source>
</reference>
<sequence>MADKTHLLACGMMCCLNIIPIVFMGLQATGTNENVGLAENGGLTENDGLDASKSLTNSEVLDKDDDLEKLRATNKVLRENMTALQQRLAEQEGVKTAMEQQLKAQEKLEDELALVKRRHRATQNSLQQLIREMLQDADRIRAEWDEGRAERHTELGNLREYVGEMETELKDLQMYIPEVENENYDLYNDLVETRDQLRQTEVDTQALRNVVVNLLLEIRRLQATQPGLFRRIRDSYN</sequence>
<dbReference type="Proteomes" id="UP001444661">
    <property type="component" value="Unassembled WGS sequence"/>
</dbReference>
<gene>
    <name evidence="3" type="ORF">PG993_003806</name>
</gene>
<protein>
    <submittedName>
        <fullName evidence="3">Uncharacterized protein</fullName>
    </submittedName>
</protein>
<evidence type="ECO:0000256" key="2">
    <source>
        <dbReference type="SAM" id="Phobius"/>
    </source>
</evidence>